<evidence type="ECO:0000313" key="2">
    <source>
        <dbReference type="Proteomes" id="UP001345963"/>
    </source>
</evidence>
<evidence type="ECO:0008006" key="3">
    <source>
        <dbReference type="Google" id="ProtNLM"/>
    </source>
</evidence>
<comment type="caution">
    <text evidence="1">The sequence shown here is derived from an EMBL/GenBank/DDBJ whole genome shotgun (WGS) entry which is preliminary data.</text>
</comment>
<keyword evidence="2" id="KW-1185">Reference proteome</keyword>
<proteinExistence type="predicted"/>
<gene>
    <name evidence="1" type="ORF">ATANTOWER_003587</name>
</gene>
<organism evidence="1 2">
    <name type="scientific">Ataeniobius toweri</name>
    <dbReference type="NCBI Taxonomy" id="208326"/>
    <lineage>
        <taxon>Eukaryota</taxon>
        <taxon>Metazoa</taxon>
        <taxon>Chordata</taxon>
        <taxon>Craniata</taxon>
        <taxon>Vertebrata</taxon>
        <taxon>Euteleostomi</taxon>
        <taxon>Actinopterygii</taxon>
        <taxon>Neopterygii</taxon>
        <taxon>Teleostei</taxon>
        <taxon>Neoteleostei</taxon>
        <taxon>Acanthomorphata</taxon>
        <taxon>Ovalentaria</taxon>
        <taxon>Atherinomorphae</taxon>
        <taxon>Cyprinodontiformes</taxon>
        <taxon>Goodeidae</taxon>
        <taxon>Ataeniobius</taxon>
    </lineage>
</organism>
<reference evidence="1 2" key="1">
    <citation type="submission" date="2021-07" db="EMBL/GenBank/DDBJ databases">
        <authorList>
            <person name="Palmer J.M."/>
        </authorList>
    </citation>
    <scope>NUCLEOTIDE SEQUENCE [LARGE SCALE GENOMIC DNA]</scope>
    <source>
        <strain evidence="1 2">AT_MEX2019</strain>
        <tissue evidence="1">Muscle</tissue>
    </source>
</reference>
<accession>A0ABU7BE55</accession>
<sequence length="105" mass="11585">MTTANTDRMRSPFCLSTFLTLTHTASKATAIVSYCPLVIHKCVSSKALNSRHPRPPCSTHQEPCVHSSTAWGEGRAGKPYPNGLTSTILLECRCIKQVRSWIIDL</sequence>
<dbReference type="EMBL" id="JAHUTI010050557">
    <property type="protein sequence ID" value="MED6248688.1"/>
    <property type="molecule type" value="Genomic_DNA"/>
</dbReference>
<dbReference type="Proteomes" id="UP001345963">
    <property type="component" value="Unassembled WGS sequence"/>
</dbReference>
<evidence type="ECO:0000313" key="1">
    <source>
        <dbReference type="EMBL" id="MED6248688.1"/>
    </source>
</evidence>
<name>A0ABU7BE55_9TELE</name>
<protein>
    <recommendedName>
        <fullName evidence="3">Secreted protein</fullName>
    </recommendedName>
</protein>